<evidence type="ECO:0000313" key="3">
    <source>
        <dbReference type="RefSeq" id="XP_015939166.1"/>
    </source>
</evidence>
<dbReference type="Proteomes" id="UP000515211">
    <property type="component" value="Chromosome 9"/>
</dbReference>
<dbReference type="RefSeq" id="XP_015939166.1">
    <property type="nucleotide sequence ID" value="XM_016083680.1"/>
</dbReference>
<dbReference type="GeneID" id="107464722"/>
<sequence length="247" mass="27327">MRLLDDLQEGQAYGIGDIDPDVIPLDIRHNSVIWSATVPLISFECIEWHASNRVRRQFGLRQGVPNQERDLGASHEFGDHLQLLNLVFQENLEVPPPPRAPEPARGPAPAPTPPPPPPPKPPQQRGSKLRSVSCLVSWHRGRTTHIQVRTSSNNFGAKMSVDSSRSAEGAGGIIHSGNTRRIPMSLIQESNRVVDDEIDNYLVDHPEGEDEGEDEDDDEDEGEDEDEDDDDAVDEDPAPSASKTNCW</sequence>
<feature type="compositionally biased region" description="Polar residues" evidence="1">
    <location>
        <begin position="156"/>
        <end position="166"/>
    </location>
</feature>
<feature type="compositionally biased region" description="Acidic residues" evidence="1">
    <location>
        <begin position="207"/>
        <end position="237"/>
    </location>
</feature>
<name>A0A6P4BAN3_ARADU</name>
<gene>
    <name evidence="3" type="primary">LOC107464722</name>
</gene>
<evidence type="ECO:0000256" key="1">
    <source>
        <dbReference type="SAM" id="MobiDB-lite"/>
    </source>
</evidence>
<dbReference type="AlphaFoldDB" id="A0A6P4BAN3"/>
<reference evidence="3" key="2">
    <citation type="submission" date="2025-08" db="UniProtKB">
        <authorList>
            <consortium name="RefSeq"/>
        </authorList>
    </citation>
    <scope>IDENTIFICATION</scope>
    <source>
        <tissue evidence="3">Whole plant</tissue>
    </source>
</reference>
<proteinExistence type="predicted"/>
<evidence type="ECO:0000313" key="2">
    <source>
        <dbReference type="Proteomes" id="UP000515211"/>
    </source>
</evidence>
<accession>A0A6P4BAN3</accession>
<feature type="region of interest" description="Disordered" evidence="1">
    <location>
        <begin position="156"/>
        <end position="176"/>
    </location>
</feature>
<protein>
    <submittedName>
        <fullName evidence="3">Uncharacterized protein LOC107464722</fullName>
    </submittedName>
</protein>
<feature type="region of interest" description="Disordered" evidence="1">
    <location>
        <begin position="196"/>
        <end position="247"/>
    </location>
</feature>
<feature type="compositionally biased region" description="Pro residues" evidence="1">
    <location>
        <begin position="94"/>
        <end position="122"/>
    </location>
</feature>
<organism evidence="2 3">
    <name type="scientific">Arachis duranensis</name>
    <name type="common">Wild peanut</name>
    <dbReference type="NCBI Taxonomy" id="130453"/>
    <lineage>
        <taxon>Eukaryota</taxon>
        <taxon>Viridiplantae</taxon>
        <taxon>Streptophyta</taxon>
        <taxon>Embryophyta</taxon>
        <taxon>Tracheophyta</taxon>
        <taxon>Spermatophyta</taxon>
        <taxon>Magnoliopsida</taxon>
        <taxon>eudicotyledons</taxon>
        <taxon>Gunneridae</taxon>
        <taxon>Pentapetalae</taxon>
        <taxon>rosids</taxon>
        <taxon>fabids</taxon>
        <taxon>Fabales</taxon>
        <taxon>Fabaceae</taxon>
        <taxon>Papilionoideae</taxon>
        <taxon>50 kb inversion clade</taxon>
        <taxon>dalbergioids sensu lato</taxon>
        <taxon>Dalbergieae</taxon>
        <taxon>Pterocarpus clade</taxon>
        <taxon>Arachis</taxon>
    </lineage>
</organism>
<dbReference type="KEGG" id="adu:107464722"/>
<dbReference type="OrthoDB" id="1939467at2759"/>
<reference evidence="2" key="1">
    <citation type="journal article" date="2016" name="Nat. Genet.">
        <title>The genome sequences of Arachis duranensis and Arachis ipaensis, the diploid ancestors of cultivated peanut.</title>
        <authorList>
            <person name="Bertioli D.J."/>
            <person name="Cannon S.B."/>
            <person name="Froenicke L."/>
            <person name="Huang G."/>
            <person name="Farmer A.D."/>
            <person name="Cannon E.K."/>
            <person name="Liu X."/>
            <person name="Gao D."/>
            <person name="Clevenger J."/>
            <person name="Dash S."/>
            <person name="Ren L."/>
            <person name="Moretzsohn M.C."/>
            <person name="Shirasawa K."/>
            <person name="Huang W."/>
            <person name="Vidigal B."/>
            <person name="Abernathy B."/>
            <person name="Chu Y."/>
            <person name="Niederhuth C.E."/>
            <person name="Umale P."/>
            <person name="Araujo A.C."/>
            <person name="Kozik A."/>
            <person name="Kim K.D."/>
            <person name="Burow M.D."/>
            <person name="Varshney R.K."/>
            <person name="Wang X."/>
            <person name="Zhang X."/>
            <person name="Barkley N."/>
            <person name="Guimaraes P.M."/>
            <person name="Isobe S."/>
            <person name="Guo B."/>
            <person name="Liao B."/>
            <person name="Stalker H.T."/>
            <person name="Schmitz R.J."/>
            <person name="Scheffler B.E."/>
            <person name="Leal-Bertioli S.C."/>
            <person name="Xun X."/>
            <person name="Jackson S.A."/>
            <person name="Michelmore R."/>
            <person name="Ozias-Akins P."/>
        </authorList>
    </citation>
    <scope>NUCLEOTIDE SEQUENCE [LARGE SCALE GENOMIC DNA]</scope>
    <source>
        <strain evidence="2">cv. V14167</strain>
    </source>
</reference>
<feature type="region of interest" description="Disordered" evidence="1">
    <location>
        <begin position="93"/>
        <end position="131"/>
    </location>
</feature>
<keyword evidence="2" id="KW-1185">Reference proteome</keyword>